<proteinExistence type="predicted"/>
<dbReference type="RefSeq" id="WP_086089896.1">
    <property type="nucleotide sequence ID" value="NZ_CP021112.1"/>
</dbReference>
<dbReference type="Proteomes" id="UP000194137">
    <property type="component" value="Chromosome"/>
</dbReference>
<dbReference type="AlphaFoldDB" id="A0A1W6ZW22"/>
<sequence length="132" mass="14009">MFDFTPPGWVRDVMNSQTSRVIMAEALVAAAGAAAAVLAASRTESGQKAGQALADGGTLMKEAAISAAAAARDVISRGASDALGSAARTLMGAAEETQREVAERAFRMTRDKDQSHDMAEEARRYREREKPH</sequence>
<evidence type="ECO:0000313" key="3">
    <source>
        <dbReference type="Proteomes" id="UP000194137"/>
    </source>
</evidence>
<dbReference type="KEGG" id="psin:CAK95_22150"/>
<gene>
    <name evidence="2" type="ORF">CAK95_22150</name>
</gene>
<feature type="region of interest" description="Disordered" evidence="1">
    <location>
        <begin position="105"/>
        <end position="132"/>
    </location>
</feature>
<evidence type="ECO:0000313" key="2">
    <source>
        <dbReference type="EMBL" id="ARQ01506.1"/>
    </source>
</evidence>
<evidence type="ECO:0000256" key="1">
    <source>
        <dbReference type="SAM" id="MobiDB-lite"/>
    </source>
</evidence>
<organism evidence="2 3">
    <name type="scientific">Pseudorhodoplanes sinuspersici</name>
    <dbReference type="NCBI Taxonomy" id="1235591"/>
    <lineage>
        <taxon>Bacteria</taxon>
        <taxon>Pseudomonadati</taxon>
        <taxon>Pseudomonadota</taxon>
        <taxon>Alphaproteobacteria</taxon>
        <taxon>Hyphomicrobiales</taxon>
        <taxon>Pseudorhodoplanes</taxon>
    </lineage>
</organism>
<accession>A0A1W6ZW22</accession>
<dbReference type="STRING" id="1235591.CAK95_22150"/>
<keyword evidence="3" id="KW-1185">Reference proteome</keyword>
<dbReference type="EMBL" id="CP021112">
    <property type="protein sequence ID" value="ARQ01506.1"/>
    <property type="molecule type" value="Genomic_DNA"/>
</dbReference>
<name>A0A1W6ZW22_9HYPH</name>
<protein>
    <submittedName>
        <fullName evidence="2">Uncharacterized protein</fullName>
    </submittedName>
</protein>
<reference evidence="2 3" key="1">
    <citation type="submission" date="2017-05" db="EMBL/GenBank/DDBJ databases">
        <title>Full genome sequence of Pseudorhodoplanes sinuspersici.</title>
        <authorList>
            <person name="Dastgheib S.M.M."/>
            <person name="Shavandi M."/>
            <person name="Tirandaz H."/>
        </authorList>
    </citation>
    <scope>NUCLEOTIDE SEQUENCE [LARGE SCALE GENOMIC DNA]</scope>
    <source>
        <strain evidence="2 3">RIPI110</strain>
    </source>
</reference>